<sequence>MALIALFGLLILKLIPFAAPSDSIHDLLRSHGLPGGLFPKSVESFVFDGDTGLLEARLYGPCYAKYDGMAFFEQVVRGNLSHGELRAVVGLSQEELFLWLPVKEIKVSDPASGVILFDIGLAHKQMSLSLFEEPPDCRPEGAALLGFREDAILMNFCSPLWFELLRKLKGFSDSMEDEKIAVLLEILMGFQFVETKLAV</sequence>
<feature type="chain" id="PRO_5038382664" evidence="1">
    <location>
        <begin position="21"/>
        <end position="199"/>
    </location>
</feature>
<dbReference type="AlphaFoldDB" id="A0A9D5D2E3"/>
<comment type="caution">
    <text evidence="2">The sequence shown here is derived from an EMBL/GenBank/DDBJ whole genome shotgun (WGS) entry which is preliminary data.</text>
</comment>
<dbReference type="SUPFAM" id="SSF141562">
    <property type="entry name" value="At5g01610-like"/>
    <property type="match status" value="1"/>
</dbReference>
<protein>
    <submittedName>
        <fullName evidence="2">Uncharacterized protein</fullName>
    </submittedName>
</protein>
<dbReference type="Proteomes" id="UP001085076">
    <property type="component" value="Miscellaneous, Linkage group lg02"/>
</dbReference>
<organism evidence="2 3">
    <name type="scientific">Dioscorea zingiberensis</name>
    <dbReference type="NCBI Taxonomy" id="325984"/>
    <lineage>
        <taxon>Eukaryota</taxon>
        <taxon>Viridiplantae</taxon>
        <taxon>Streptophyta</taxon>
        <taxon>Embryophyta</taxon>
        <taxon>Tracheophyta</taxon>
        <taxon>Spermatophyta</taxon>
        <taxon>Magnoliopsida</taxon>
        <taxon>Liliopsida</taxon>
        <taxon>Dioscoreales</taxon>
        <taxon>Dioscoreaceae</taxon>
        <taxon>Dioscorea</taxon>
    </lineage>
</organism>
<gene>
    <name evidence="2" type="ORF">J5N97_011639</name>
</gene>
<reference evidence="2" key="2">
    <citation type="journal article" date="2022" name="Hortic Res">
        <title>The genome of Dioscorea zingiberensis sheds light on the biosynthesis, origin and evolution of the medicinally important diosgenin saponins.</title>
        <authorList>
            <person name="Li Y."/>
            <person name="Tan C."/>
            <person name="Li Z."/>
            <person name="Guo J."/>
            <person name="Li S."/>
            <person name="Chen X."/>
            <person name="Wang C."/>
            <person name="Dai X."/>
            <person name="Yang H."/>
            <person name="Song W."/>
            <person name="Hou L."/>
            <person name="Xu J."/>
            <person name="Tong Z."/>
            <person name="Xu A."/>
            <person name="Yuan X."/>
            <person name="Wang W."/>
            <person name="Yang Q."/>
            <person name="Chen L."/>
            <person name="Sun Z."/>
            <person name="Wang K."/>
            <person name="Pan B."/>
            <person name="Chen J."/>
            <person name="Bao Y."/>
            <person name="Liu F."/>
            <person name="Qi X."/>
            <person name="Gang D.R."/>
            <person name="Wen J."/>
            <person name="Li J."/>
        </authorList>
    </citation>
    <scope>NUCLEOTIDE SEQUENCE</scope>
    <source>
        <strain evidence="2">Dzin_1.0</strain>
    </source>
</reference>
<keyword evidence="3" id="KW-1185">Reference proteome</keyword>
<dbReference type="Pfam" id="PF04398">
    <property type="entry name" value="DUF538"/>
    <property type="match status" value="1"/>
</dbReference>
<evidence type="ECO:0000313" key="3">
    <source>
        <dbReference type="Proteomes" id="UP001085076"/>
    </source>
</evidence>
<dbReference type="PANTHER" id="PTHR31676:SF151">
    <property type="entry name" value="DUF538 FAMILY PROTEIN"/>
    <property type="match status" value="1"/>
</dbReference>
<dbReference type="OrthoDB" id="766568at2759"/>
<accession>A0A9D5D2E3</accession>
<dbReference type="InterPro" id="IPR036758">
    <property type="entry name" value="At5g01610-like"/>
</dbReference>
<evidence type="ECO:0000313" key="2">
    <source>
        <dbReference type="EMBL" id="KAJ0983384.1"/>
    </source>
</evidence>
<dbReference type="Gene3D" id="2.30.240.10">
    <property type="entry name" value="At5g01610-like"/>
    <property type="match status" value="1"/>
</dbReference>
<evidence type="ECO:0000256" key="1">
    <source>
        <dbReference type="SAM" id="SignalP"/>
    </source>
</evidence>
<name>A0A9D5D2E3_9LILI</name>
<feature type="signal peptide" evidence="1">
    <location>
        <begin position="1"/>
        <end position="20"/>
    </location>
</feature>
<dbReference type="InterPro" id="IPR007493">
    <property type="entry name" value="DUF538"/>
</dbReference>
<reference evidence="2" key="1">
    <citation type="submission" date="2021-03" db="EMBL/GenBank/DDBJ databases">
        <authorList>
            <person name="Li Z."/>
            <person name="Yang C."/>
        </authorList>
    </citation>
    <scope>NUCLEOTIDE SEQUENCE</scope>
    <source>
        <strain evidence="2">Dzin_1.0</strain>
        <tissue evidence="2">Leaf</tissue>
    </source>
</reference>
<dbReference type="FunFam" id="2.30.240.10:FF:000002">
    <property type="entry name" value="Uncharacterized protein At3g07460"/>
    <property type="match status" value="1"/>
</dbReference>
<dbReference type="PANTHER" id="PTHR31676">
    <property type="entry name" value="T31J12.3 PROTEIN-RELATED"/>
    <property type="match status" value="1"/>
</dbReference>
<dbReference type="EMBL" id="JAGGNH010000002">
    <property type="protein sequence ID" value="KAJ0983384.1"/>
    <property type="molecule type" value="Genomic_DNA"/>
</dbReference>
<keyword evidence="1" id="KW-0732">Signal</keyword>
<proteinExistence type="predicted"/>